<dbReference type="SUPFAM" id="SSF51735">
    <property type="entry name" value="NAD(P)-binding Rossmann-fold domains"/>
    <property type="match status" value="1"/>
</dbReference>
<evidence type="ECO:0000313" key="2">
    <source>
        <dbReference type="EMBL" id="KYF85795.1"/>
    </source>
</evidence>
<dbReference type="EMBL" id="JEMC01002641">
    <property type="protein sequence ID" value="KYF85795.1"/>
    <property type="molecule type" value="Genomic_DNA"/>
</dbReference>
<dbReference type="AlphaFoldDB" id="A0A150RZZ7"/>
<dbReference type="InterPro" id="IPR013154">
    <property type="entry name" value="ADH-like_N"/>
</dbReference>
<dbReference type="Gene3D" id="3.40.50.720">
    <property type="entry name" value="NAD(P)-binding Rossmann-like Domain"/>
    <property type="match status" value="1"/>
</dbReference>
<accession>A0A150RZZ7</accession>
<dbReference type="Gene3D" id="3.90.180.10">
    <property type="entry name" value="Medium-chain alcohol dehydrogenases, catalytic domain"/>
    <property type="match status" value="1"/>
</dbReference>
<dbReference type="PANTHER" id="PTHR11695:SF294">
    <property type="entry name" value="RETICULON-4-INTERACTING PROTEIN 1, MITOCHONDRIAL"/>
    <property type="match status" value="1"/>
</dbReference>
<comment type="caution">
    <text evidence="2">The sequence shown here is derived from an EMBL/GenBank/DDBJ whole genome shotgun (WGS) entry which is preliminary data.</text>
</comment>
<feature type="domain" description="Enoyl reductase (ER)" evidence="1">
    <location>
        <begin position="19"/>
        <end position="315"/>
    </location>
</feature>
<protein>
    <submittedName>
        <fullName evidence="2">Quinone oxidoreductase</fullName>
    </submittedName>
</protein>
<dbReference type="GO" id="GO:0016491">
    <property type="term" value="F:oxidoreductase activity"/>
    <property type="evidence" value="ECO:0007669"/>
    <property type="project" value="InterPro"/>
</dbReference>
<sequence length="321" mass="33454">MFTAMLPSSTDAARVRRFGGPEVIILEEVPVPLPGPGEVLVRVAAAGVGPWDAWIRAGKSVLPQPLPLTLGSDLAGTVAAVGPEVTGLAPGAAVFGVTNRCFTGAHAGHAVAEACRVTRKPRRLDDVQVASVPVIAVTAWQALFDHAQLDAGQTVLVHGAAGSVGAYAVQLARRARARVIATASAKDRDFVRSLGADVVVDYRSERFEDAARDVDAVIDLVGGDTQARSFAVLKPRGTLVSAVSTPDQEEAARRGVRAGFFLVDVTTAHLDRIAALLDAGELSVDVGAVLPLAEVRGAHEMLDGTRPRPRGKIVLAMAPAR</sequence>
<evidence type="ECO:0000259" key="1">
    <source>
        <dbReference type="SMART" id="SM00829"/>
    </source>
</evidence>
<dbReference type="CDD" id="cd05289">
    <property type="entry name" value="MDR_like_2"/>
    <property type="match status" value="1"/>
</dbReference>
<organism evidence="2 3">
    <name type="scientific">Sorangium cellulosum</name>
    <name type="common">Polyangium cellulosum</name>
    <dbReference type="NCBI Taxonomy" id="56"/>
    <lineage>
        <taxon>Bacteria</taxon>
        <taxon>Pseudomonadati</taxon>
        <taxon>Myxococcota</taxon>
        <taxon>Polyangia</taxon>
        <taxon>Polyangiales</taxon>
        <taxon>Polyangiaceae</taxon>
        <taxon>Sorangium</taxon>
    </lineage>
</organism>
<name>A0A150RZZ7_SORCE</name>
<gene>
    <name evidence="2" type="ORF">BE18_53065</name>
</gene>
<dbReference type="Pfam" id="PF08240">
    <property type="entry name" value="ADH_N"/>
    <property type="match status" value="1"/>
</dbReference>
<reference evidence="2 3" key="1">
    <citation type="submission" date="2014-02" db="EMBL/GenBank/DDBJ databases">
        <title>The small core and large imbalanced accessory genome model reveals a collaborative survival strategy of Sorangium cellulosum strains in nature.</title>
        <authorList>
            <person name="Han K."/>
            <person name="Peng R."/>
            <person name="Blom J."/>
            <person name="Li Y.-Z."/>
        </authorList>
    </citation>
    <scope>NUCLEOTIDE SEQUENCE [LARGE SCALE GENOMIC DNA]</scope>
    <source>
        <strain evidence="2 3">So0149</strain>
    </source>
</reference>
<proteinExistence type="predicted"/>
<dbReference type="InterPro" id="IPR020843">
    <property type="entry name" value="ER"/>
</dbReference>
<dbReference type="InterPro" id="IPR011032">
    <property type="entry name" value="GroES-like_sf"/>
</dbReference>
<dbReference type="PANTHER" id="PTHR11695">
    <property type="entry name" value="ALCOHOL DEHYDROGENASE RELATED"/>
    <property type="match status" value="1"/>
</dbReference>
<dbReference type="InterPro" id="IPR050700">
    <property type="entry name" value="YIM1/Zinc_Alcohol_DH_Fams"/>
</dbReference>
<dbReference type="Pfam" id="PF13602">
    <property type="entry name" value="ADH_zinc_N_2"/>
    <property type="match status" value="1"/>
</dbReference>
<evidence type="ECO:0000313" key="3">
    <source>
        <dbReference type="Proteomes" id="UP000075515"/>
    </source>
</evidence>
<dbReference type="Proteomes" id="UP000075515">
    <property type="component" value="Unassembled WGS sequence"/>
</dbReference>
<dbReference type="InterPro" id="IPR036291">
    <property type="entry name" value="NAD(P)-bd_dom_sf"/>
</dbReference>
<dbReference type="SMART" id="SM00829">
    <property type="entry name" value="PKS_ER"/>
    <property type="match status" value="1"/>
</dbReference>
<dbReference type="SUPFAM" id="SSF50129">
    <property type="entry name" value="GroES-like"/>
    <property type="match status" value="1"/>
</dbReference>